<feature type="region of interest" description="Disordered" evidence="1">
    <location>
        <begin position="152"/>
        <end position="297"/>
    </location>
</feature>
<name>A0A6A3GYJ6_9STRA</name>
<evidence type="ECO:0000256" key="1">
    <source>
        <dbReference type="SAM" id="MobiDB-lite"/>
    </source>
</evidence>
<feature type="compositionally biased region" description="Basic and acidic residues" evidence="1">
    <location>
        <begin position="65"/>
        <end position="82"/>
    </location>
</feature>
<feature type="compositionally biased region" description="Acidic residues" evidence="1">
    <location>
        <begin position="43"/>
        <end position="64"/>
    </location>
</feature>
<feature type="region of interest" description="Disordered" evidence="1">
    <location>
        <begin position="1"/>
        <end position="117"/>
    </location>
</feature>
<evidence type="ECO:0008006" key="4">
    <source>
        <dbReference type="Google" id="ProtNLM"/>
    </source>
</evidence>
<evidence type="ECO:0000313" key="3">
    <source>
        <dbReference type="Proteomes" id="UP000429607"/>
    </source>
</evidence>
<feature type="compositionally biased region" description="Acidic residues" evidence="1">
    <location>
        <begin position="1"/>
        <end position="20"/>
    </location>
</feature>
<evidence type="ECO:0000313" key="2">
    <source>
        <dbReference type="EMBL" id="KAE8961808.1"/>
    </source>
</evidence>
<protein>
    <recommendedName>
        <fullName evidence="4">Retrotransposon gag domain-containing protein</fullName>
    </recommendedName>
</protein>
<dbReference type="AlphaFoldDB" id="A0A6A3GYJ6"/>
<reference evidence="2 3" key="1">
    <citation type="submission" date="2018-09" db="EMBL/GenBank/DDBJ databases">
        <title>Genomic investigation of the strawberry pathogen Phytophthora fragariae indicates pathogenicity is determined by transcriptional variation in three key races.</title>
        <authorList>
            <person name="Adams T.M."/>
            <person name="Armitage A.D."/>
            <person name="Sobczyk M.K."/>
            <person name="Bates H.J."/>
            <person name="Dunwell J.M."/>
            <person name="Nellist C.F."/>
            <person name="Harrison R.J."/>
        </authorList>
    </citation>
    <scope>NUCLEOTIDE SEQUENCE [LARGE SCALE GENOMIC DNA]</scope>
    <source>
        <strain evidence="2 3">SCRP249</strain>
    </source>
</reference>
<organism evidence="2 3">
    <name type="scientific">Phytophthora rubi</name>
    <dbReference type="NCBI Taxonomy" id="129364"/>
    <lineage>
        <taxon>Eukaryota</taxon>
        <taxon>Sar</taxon>
        <taxon>Stramenopiles</taxon>
        <taxon>Oomycota</taxon>
        <taxon>Peronosporomycetes</taxon>
        <taxon>Peronosporales</taxon>
        <taxon>Peronosporaceae</taxon>
        <taxon>Phytophthora</taxon>
    </lineage>
</organism>
<sequence>MEDSEEERSDVEEETVEGQSEEVGGGTAAGHGLEPRSRGVFEELWEEEEADELKENEDEEEEEDAGVKTEPETEVKTEHGAEMEPYEETGYYETEEVYETEPPREERSQYGSSAYPGYGGVYYTGPGYGPYGDYGGYSQPLEYEGYGEAYEEPRYHRGPSGFITRYTGPETRRTEQPTFSWRPSAPRARRPPAPRMHGPPPGWQERYGGMPILRRTAAPSAPSRTVPPRVSKKQVTVKKEPVSLPVKPSSKAPTAARPSGSPPVKAPTSTKPVARAKPKGGAVGATGTPRMAPRTVRPQSAAPLTSIALTHAVSNAVKVLPLFHSAGVTVEKARDFWEAFEDTTRGLPDRSRLLVFRQKIKGSEAERWWNNSSIKTFETLKIRFHNHFLSRTADELWERLHSTKRARGESIEEWGRSRVGPL</sequence>
<dbReference type="EMBL" id="QXFV01006320">
    <property type="protein sequence ID" value="KAE8961808.1"/>
    <property type="molecule type" value="Genomic_DNA"/>
</dbReference>
<accession>A0A6A3GYJ6</accession>
<proteinExistence type="predicted"/>
<feature type="compositionally biased region" description="Pro residues" evidence="1">
    <location>
        <begin position="193"/>
        <end position="202"/>
    </location>
</feature>
<comment type="caution">
    <text evidence="2">The sequence shown here is derived from an EMBL/GenBank/DDBJ whole genome shotgun (WGS) entry which is preliminary data.</text>
</comment>
<gene>
    <name evidence="2" type="ORF">PR001_g29924</name>
</gene>
<dbReference type="Proteomes" id="UP000429607">
    <property type="component" value="Unassembled WGS sequence"/>
</dbReference>